<evidence type="ECO:0000313" key="11">
    <source>
        <dbReference type="Proteomes" id="UP001153636"/>
    </source>
</evidence>
<dbReference type="GO" id="GO:0030431">
    <property type="term" value="P:sleep"/>
    <property type="evidence" value="ECO:0007669"/>
    <property type="project" value="InterPro"/>
</dbReference>
<keyword evidence="8" id="KW-0449">Lipoprotein</keyword>
<keyword evidence="6" id="KW-0472">Membrane</keyword>
<evidence type="ECO:0008006" key="12">
    <source>
        <dbReference type="Google" id="ProtNLM"/>
    </source>
</evidence>
<evidence type="ECO:0000256" key="4">
    <source>
        <dbReference type="ARBA" id="ARBA00022729"/>
    </source>
</evidence>
<dbReference type="EMBL" id="OV651814">
    <property type="protein sequence ID" value="CAH1106557.1"/>
    <property type="molecule type" value="Genomic_DNA"/>
</dbReference>
<evidence type="ECO:0000256" key="2">
    <source>
        <dbReference type="ARBA" id="ARBA00022622"/>
    </source>
</evidence>
<name>A0A9P0CNE8_9CUCU</name>
<feature type="chain" id="PRO_5040318295" description="Protein quiver" evidence="9">
    <location>
        <begin position="20"/>
        <end position="131"/>
    </location>
</feature>
<dbReference type="Pfam" id="PF17064">
    <property type="entry name" value="QVR"/>
    <property type="match status" value="1"/>
</dbReference>
<keyword evidence="5" id="KW-1133">Transmembrane helix</keyword>
<dbReference type="GO" id="GO:0098552">
    <property type="term" value="C:side of membrane"/>
    <property type="evidence" value="ECO:0007669"/>
    <property type="project" value="UniProtKB-KW"/>
</dbReference>
<evidence type="ECO:0000256" key="7">
    <source>
        <dbReference type="ARBA" id="ARBA00023180"/>
    </source>
</evidence>
<keyword evidence="3" id="KW-0812">Transmembrane</keyword>
<sequence length="131" mass="14018">MTKLVILLACIAAFHAVSALECYSCDNETCKKDMKQWEKNKCGGSADTNQEAVCQKWVYKDKDGKEMVSRRCATAPKSGEAPACPNGPQGATDAKCPVCKTDLCNSASSVNFSLAAVASILLAFLGQKYLL</sequence>
<evidence type="ECO:0000256" key="8">
    <source>
        <dbReference type="ARBA" id="ARBA00023288"/>
    </source>
</evidence>
<feature type="signal peptide" evidence="9">
    <location>
        <begin position="1"/>
        <end position="19"/>
    </location>
</feature>
<keyword evidence="4 9" id="KW-0732">Signal</keyword>
<evidence type="ECO:0000256" key="1">
    <source>
        <dbReference type="ARBA" id="ARBA00004589"/>
    </source>
</evidence>
<evidence type="ECO:0000256" key="6">
    <source>
        <dbReference type="ARBA" id="ARBA00023136"/>
    </source>
</evidence>
<evidence type="ECO:0000256" key="3">
    <source>
        <dbReference type="ARBA" id="ARBA00022692"/>
    </source>
</evidence>
<evidence type="ECO:0000256" key="5">
    <source>
        <dbReference type="ARBA" id="ARBA00022989"/>
    </source>
</evidence>
<organism evidence="10 11">
    <name type="scientific">Psylliodes chrysocephalus</name>
    <dbReference type="NCBI Taxonomy" id="3402493"/>
    <lineage>
        <taxon>Eukaryota</taxon>
        <taxon>Metazoa</taxon>
        <taxon>Ecdysozoa</taxon>
        <taxon>Arthropoda</taxon>
        <taxon>Hexapoda</taxon>
        <taxon>Insecta</taxon>
        <taxon>Pterygota</taxon>
        <taxon>Neoptera</taxon>
        <taxon>Endopterygota</taxon>
        <taxon>Coleoptera</taxon>
        <taxon>Polyphaga</taxon>
        <taxon>Cucujiformia</taxon>
        <taxon>Chrysomeloidea</taxon>
        <taxon>Chrysomelidae</taxon>
        <taxon>Galerucinae</taxon>
        <taxon>Alticini</taxon>
        <taxon>Psylliodes</taxon>
    </lineage>
</organism>
<dbReference type="GO" id="GO:0032222">
    <property type="term" value="P:regulation of synaptic transmission, cholinergic"/>
    <property type="evidence" value="ECO:0007669"/>
    <property type="project" value="InterPro"/>
</dbReference>
<reference evidence="10" key="1">
    <citation type="submission" date="2022-01" db="EMBL/GenBank/DDBJ databases">
        <authorList>
            <person name="King R."/>
        </authorList>
    </citation>
    <scope>NUCLEOTIDE SEQUENCE</scope>
</reference>
<keyword evidence="2" id="KW-0336">GPI-anchor</keyword>
<dbReference type="OrthoDB" id="75169at2759"/>
<dbReference type="PANTHER" id="PTHR33562">
    <property type="entry name" value="ATILLA, ISOFORM B-RELATED-RELATED"/>
    <property type="match status" value="1"/>
</dbReference>
<dbReference type="InterPro" id="IPR045860">
    <property type="entry name" value="Snake_toxin-like_sf"/>
</dbReference>
<evidence type="ECO:0000313" key="10">
    <source>
        <dbReference type="EMBL" id="CAH1106557.1"/>
    </source>
</evidence>
<evidence type="ECO:0000256" key="9">
    <source>
        <dbReference type="SAM" id="SignalP"/>
    </source>
</evidence>
<comment type="subcellular location">
    <subcellularLocation>
        <location evidence="1">Membrane</location>
        <topology evidence="1">Lipid-anchor</topology>
        <topology evidence="1">GPI-anchor</topology>
    </subcellularLocation>
</comment>
<dbReference type="Proteomes" id="UP001153636">
    <property type="component" value="Chromosome 2"/>
</dbReference>
<keyword evidence="11" id="KW-1185">Reference proteome</keyword>
<dbReference type="SUPFAM" id="SSF57302">
    <property type="entry name" value="Snake toxin-like"/>
    <property type="match status" value="1"/>
</dbReference>
<gene>
    <name evidence="10" type="ORF">PSYICH_LOCUS7577</name>
</gene>
<dbReference type="InterPro" id="IPR031424">
    <property type="entry name" value="QVR-like"/>
</dbReference>
<dbReference type="AlphaFoldDB" id="A0A9P0CNE8"/>
<protein>
    <recommendedName>
        <fullName evidence="12">Protein quiver</fullName>
    </recommendedName>
</protein>
<accession>A0A9P0CNE8</accession>
<proteinExistence type="predicted"/>
<dbReference type="InterPro" id="IPR050975">
    <property type="entry name" value="Sleep_regulator"/>
</dbReference>
<keyword evidence="7" id="KW-0325">Glycoprotein</keyword>